<keyword evidence="7" id="KW-0573">Peptidoglycan synthesis</keyword>
<reference evidence="18" key="1">
    <citation type="journal article" date="2019" name="Int. J. Syst. Evol. Microbiol.">
        <title>The Global Catalogue of Microorganisms (GCM) 10K type strain sequencing project: providing services to taxonomists for standard genome sequencing and annotation.</title>
        <authorList>
            <consortium name="The Broad Institute Genomics Platform"/>
            <consortium name="The Broad Institute Genome Sequencing Center for Infectious Disease"/>
            <person name="Wu L."/>
            <person name="Ma J."/>
        </authorList>
    </citation>
    <scope>NUCLEOTIDE SEQUENCE [LARGE SCALE GENOMIC DNA]</scope>
    <source>
        <strain evidence="18">JCM 17664</strain>
    </source>
</reference>
<evidence type="ECO:0000256" key="12">
    <source>
        <dbReference type="ARBA" id="ARBA00039754"/>
    </source>
</evidence>
<dbReference type="InterPro" id="IPR005750">
    <property type="entry name" value="UDP_GlcNAc_COvinyl_MurA"/>
</dbReference>
<evidence type="ECO:0000256" key="13">
    <source>
        <dbReference type="ARBA" id="ARBA00042443"/>
    </source>
</evidence>
<keyword evidence="9" id="KW-0961">Cell wall biogenesis/degradation</keyword>
<comment type="subcellular location">
    <subcellularLocation>
        <location evidence="1">Cytoplasm</location>
    </subcellularLocation>
</comment>
<evidence type="ECO:0000313" key="18">
    <source>
        <dbReference type="Proteomes" id="UP001501207"/>
    </source>
</evidence>
<dbReference type="InterPro" id="IPR036968">
    <property type="entry name" value="Enolpyruvate_Tfrase_sf"/>
</dbReference>
<gene>
    <name evidence="17" type="primary">murA_2</name>
    <name evidence="17" type="ORF">GCM10023143_32880</name>
</gene>
<accession>A0ABP8G8Z8</accession>
<evidence type="ECO:0000256" key="2">
    <source>
        <dbReference type="ARBA" id="ARBA00004752"/>
    </source>
</evidence>
<name>A0ABP8G8Z8_9BACT</name>
<evidence type="ECO:0000256" key="6">
    <source>
        <dbReference type="ARBA" id="ARBA00022960"/>
    </source>
</evidence>
<evidence type="ECO:0000313" key="17">
    <source>
        <dbReference type="EMBL" id="GAA4319437.1"/>
    </source>
</evidence>
<dbReference type="RefSeq" id="WP_344981411.1">
    <property type="nucleotide sequence ID" value="NZ_BAABFN010000022.1"/>
</dbReference>
<dbReference type="EC" id="2.5.1.7" evidence="11"/>
<evidence type="ECO:0000256" key="5">
    <source>
        <dbReference type="ARBA" id="ARBA00022679"/>
    </source>
</evidence>
<evidence type="ECO:0000256" key="8">
    <source>
        <dbReference type="ARBA" id="ARBA00023306"/>
    </source>
</evidence>
<keyword evidence="4" id="KW-0132">Cell division</keyword>
<dbReference type="InterPro" id="IPR001986">
    <property type="entry name" value="Enolpyruvate_Tfrase_dom"/>
</dbReference>
<evidence type="ECO:0000259" key="16">
    <source>
        <dbReference type="Pfam" id="PF00275"/>
    </source>
</evidence>
<feature type="domain" description="Enolpyruvate transferase" evidence="16">
    <location>
        <begin position="20"/>
        <end position="417"/>
    </location>
</feature>
<proteinExistence type="inferred from homology"/>
<evidence type="ECO:0000256" key="14">
    <source>
        <dbReference type="ARBA" id="ARBA00042842"/>
    </source>
</evidence>
<comment type="similarity">
    <text evidence="10">Belongs to the EPSP synthase family. MurA subfamily.</text>
</comment>
<comment type="pathway">
    <text evidence="2">Cell wall biogenesis; peptidoglycan biosynthesis.</text>
</comment>
<evidence type="ECO:0000256" key="3">
    <source>
        <dbReference type="ARBA" id="ARBA00022490"/>
    </source>
</evidence>
<evidence type="ECO:0000256" key="9">
    <source>
        <dbReference type="ARBA" id="ARBA00023316"/>
    </source>
</evidence>
<dbReference type="PANTHER" id="PTHR43783">
    <property type="entry name" value="UDP-N-ACETYLGLUCOSAMINE 1-CARBOXYVINYLTRANSFERASE"/>
    <property type="match status" value="1"/>
</dbReference>
<dbReference type="InterPro" id="IPR050068">
    <property type="entry name" value="MurA_subfamily"/>
</dbReference>
<dbReference type="CDD" id="cd01555">
    <property type="entry name" value="UdpNAET"/>
    <property type="match status" value="1"/>
</dbReference>
<comment type="caution">
    <text evidence="17">The sequence shown here is derived from an EMBL/GenBank/DDBJ whole genome shotgun (WGS) entry which is preliminary data.</text>
</comment>
<comment type="catalytic activity">
    <reaction evidence="15">
        <text>phosphoenolpyruvate + UDP-N-acetyl-alpha-D-glucosamine = UDP-N-acetyl-3-O-(1-carboxyvinyl)-alpha-D-glucosamine + phosphate</text>
        <dbReference type="Rhea" id="RHEA:18681"/>
        <dbReference type="ChEBI" id="CHEBI:43474"/>
        <dbReference type="ChEBI" id="CHEBI:57705"/>
        <dbReference type="ChEBI" id="CHEBI:58702"/>
        <dbReference type="ChEBI" id="CHEBI:68483"/>
        <dbReference type="EC" id="2.5.1.7"/>
    </reaction>
</comment>
<organism evidence="17 18">
    <name type="scientific">Compostibacter hankyongensis</name>
    <dbReference type="NCBI Taxonomy" id="1007089"/>
    <lineage>
        <taxon>Bacteria</taxon>
        <taxon>Pseudomonadati</taxon>
        <taxon>Bacteroidota</taxon>
        <taxon>Chitinophagia</taxon>
        <taxon>Chitinophagales</taxon>
        <taxon>Chitinophagaceae</taxon>
        <taxon>Compostibacter</taxon>
    </lineage>
</organism>
<evidence type="ECO:0000256" key="1">
    <source>
        <dbReference type="ARBA" id="ARBA00004496"/>
    </source>
</evidence>
<dbReference type="EMBL" id="BAABFN010000022">
    <property type="protein sequence ID" value="GAA4319437.1"/>
    <property type="molecule type" value="Genomic_DNA"/>
</dbReference>
<keyword evidence="18" id="KW-1185">Reference proteome</keyword>
<evidence type="ECO:0000256" key="7">
    <source>
        <dbReference type="ARBA" id="ARBA00022984"/>
    </source>
</evidence>
<evidence type="ECO:0000256" key="4">
    <source>
        <dbReference type="ARBA" id="ARBA00022618"/>
    </source>
</evidence>
<protein>
    <recommendedName>
        <fullName evidence="12">UDP-N-acetylglucosamine 1-carboxyvinyltransferase</fullName>
        <ecNumber evidence="11">2.5.1.7</ecNumber>
    </recommendedName>
    <alternativeName>
        <fullName evidence="13">Enoylpyruvate transferase</fullName>
    </alternativeName>
    <alternativeName>
        <fullName evidence="14">UDP-N-acetylglucosamine enolpyruvyl transferase</fullName>
    </alternativeName>
</protein>
<keyword evidence="6" id="KW-0133">Cell shape</keyword>
<keyword evidence="3" id="KW-0963">Cytoplasm</keyword>
<dbReference type="SUPFAM" id="SSF55205">
    <property type="entry name" value="EPT/RTPC-like"/>
    <property type="match status" value="1"/>
</dbReference>
<dbReference type="Pfam" id="PF00275">
    <property type="entry name" value="EPSP_synthase"/>
    <property type="match status" value="1"/>
</dbReference>
<dbReference type="Proteomes" id="UP001501207">
    <property type="component" value="Unassembled WGS sequence"/>
</dbReference>
<evidence type="ECO:0000256" key="15">
    <source>
        <dbReference type="ARBA" id="ARBA00047527"/>
    </source>
</evidence>
<keyword evidence="5" id="KW-0808">Transferase</keyword>
<dbReference type="PANTHER" id="PTHR43783:SF1">
    <property type="entry name" value="UDP-N-ACETYLGLUCOSAMINE 1-CARBOXYVINYLTRANSFERASE"/>
    <property type="match status" value="1"/>
</dbReference>
<dbReference type="Gene3D" id="3.65.10.10">
    <property type="entry name" value="Enolpyruvate transferase domain"/>
    <property type="match status" value="2"/>
</dbReference>
<evidence type="ECO:0000256" key="10">
    <source>
        <dbReference type="ARBA" id="ARBA00038367"/>
    </source>
</evidence>
<dbReference type="NCBIfam" id="NF006873">
    <property type="entry name" value="PRK09369.1"/>
    <property type="match status" value="1"/>
</dbReference>
<keyword evidence="8" id="KW-0131">Cell cycle</keyword>
<evidence type="ECO:0000256" key="11">
    <source>
        <dbReference type="ARBA" id="ARBA00039108"/>
    </source>
</evidence>
<sequence length="421" mass="46170">MDSGLMNVAADTNIMKVSKRKLVGTVQVSGAKNSALRLLAASLLTDEPVELYNFPNGLLDVQVHLEMLMLLGKAVLPADRYVKITEDNYRISTFLDWPGRSIRNTLLILGALTTRHGEGRVPLPGGCKLGERKYDLHVMLLERMGAEVWEEGNFLCARAKSGRLQANDIHLPIRSTGATENSIIAGSLARGTTTVWNPHVRPEILDLIRMLNKMGARITVHGQKCIVIHGVERLGGVRHSVIADNMEALTWAIGSVITDGDIEIQNFPFEDLMVPMTFLKESGMKVFRGRDSLIVKGGAPYPVEISTGSYPGINSDMQPLFAVYGAQSSGESKIVDLRFPGRYGYAGELAKMGMDCFIDNDLLIIRGGKPLTGTRVKALDLRAGIALFMAGLTAEGETLIEDAWQIERGYEYLEKKLENLG</sequence>
<dbReference type="InterPro" id="IPR013792">
    <property type="entry name" value="RNA3'P_cycl/enolpyr_Trfase_a/b"/>
</dbReference>